<comment type="cofactor">
    <cofactor evidence="2">
        <name>[4Fe-4S] cluster</name>
        <dbReference type="ChEBI" id="CHEBI:49883"/>
    </cofactor>
</comment>
<keyword evidence="10" id="KW-0534">Nitrate assimilation</keyword>
<protein>
    <submittedName>
        <fullName evidence="12">Molybdopterin-dependent oxidoreductase</fullName>
    </submittedName>
</protein>
<feature type="domain" description="4Fe-4S Mo/W bis-MGD-type" evidence="11">
    <location>
        <begin position="1"/>
        <end position="54"/>
    </location>
</feature>
<dbReference type="InterPro" id="IPR006656">
    <property type="entry name" value="Mopterin_OxRdtase"/>
</dbReference>
<dbReference type="GO" id="GO:0045333">
    <property type="term" value="P:cellular respiration"/>
    <property type="evidence" value="ECO:0007669"/>
    <property type="project" value="UniProtKB-ARBA"/>
</dbReference>
<dbReference type="InterPro" id="IPR006963">
    <property type="entry name" value="Mopterin_OxRdtase_4Fe-4S_dom"/>
</dbReference>
<sequence>MGEVNTSCAYCGVGCGVTVAADGSSLTGDRHHSANLGRLCQKGERLLESLPLPSALRYPRLGGERIGWDDAIALMAKTFAETLAEHGPDAVALYLSGQLLTEDYYVANKLAKGFWGTANVDTNSRLCMSSAVSAHQRAFGEDLVPCDYQDLELADTVVLVGSNAAWTHPVLFQRLLRAREERGTRIVVIDPRKTATAAQADWHLALAPSSDLALYSLLTMALHGRQVVDEGFVGAHTQGLDALIDCLAQAYPDTQQALATIGLVHEAFERLLALYASGKVVTAFCQGVNQQVRGTDTINAIINCHLLLGQIGKPGCGPFSLTGQPNAMGGREVGALATQLACHMGFGDKERELLAHFWPQSLPPKAAGLTATELFSAMADCRIKAVWIMATNPLVSLPDRALVERALKTCPFVVVSDISADTDTAKHADLLLPALGWSEKSGTVTNSERTISRQRAFMAGKGEAKADWQAVCELANAMGYPGFEFASAAAIFREHAALSGEVTWAFPEKHFDISRLASLSDEAFDTLTPVRWPFVHERHPHQLSSRRLFADGRFAFKDGRARFVAPATTHIAPDKLPDAEGVWMRLNSGRSRDQWHTRTRTGHVPALCRQEWEPCLYLCSADLVRLGLAEGQLVSLRGQSAEEGAAELLLPVMCDDGLQSGQPFMSMHWTGNEFGSGVNALTSALIDPISRQPAFKSQPVLLKPVGSLWRQYAYGAVPPPEQSMLRRQRLCIDSGVAELSYFSEGVTPVPAGKLRWQRRLGEQKVLAQLWASLGTVTGFALASDSPLSLNHQAFANLIGRELTPRLIDEIEALLVAGDSPLVCLCKGVSQKAIKASLATCPEGMDRALWVRESTGCGSGCGSCVGELVTLSSEFTLTGELTHG</sequence>
<name>A0AAJ1BK90_9GAMM</name>
<comment type="cofactor">
    <cofactor evidence="1">
        <name>Mo-bis(molybdopterin guanine dinucleotide)</name>
        <dbReference type="ChEBI" id="CHEBI:60539"/>
    </cofactor>
</comment>
<dbReference type="GO" id="GO:0016020">
    <property type="term" value="C:membrane"/>
    <property type="evidence" value="ECO:0007669"/>
    <property type="project" value="TreeGrafter"/>
</dbReference>
<dbReference type="Proteomes" id="UP001297581">
    <property type="component" value="Unassembled WGS sequence"/>
</dbReference>
<dbReference type="InterPro" id="IPR041854">
    <property type="entry name" value="BFD-like_2Fe2S-bd_dom_sf"/>
</dbReference>
<dbReference type="GO" id="GO:0046872">
    <property type="term" value="F:metal ion binding"/>
    <property type="evidence" value="ECO:0007669"/>
    <property type="project" value="UniProtKB-KW"/>
</dbReference>
<dbReference type="InterPro" id="IPR007419">
    <property type="entry name" value="BFD-like_2Fe2S-bd_dom"/>
</dbReference>
<dbReference type="CDD" id="cd02791">
    <property type="entry name" value="MopB_CT_Nitrate-R-NapA-like"/>
    <property type="match status" value="1"/>
</dbReference>
<dbReference type="SUPFAM" id="SSF50692">
    <property type="entry name" value="ADC-like"/>
    <property type="match status" value="1"/>
</dbReference>
<evidence type="ECO:0000256" key="7">
    <source>
        <dbReference type="ARBA" id="ARBA00023002"/>
    </source>
</evidence>
<evidence type="ECO:0000313" key="12">
    <source>
        <dbReference type="EMBL" id="MCH4296187.1"/>
    </source>
</evidence>
<dbReference type="Gene3D" id="3.40.50.740">
    <property type="match status" value="1"/>
</dbReference>
<keyword evidence="8" id="KW-0408">Iron</keyword>
<evidence type="ECO:0000256" key="3">
    <source>
        <dbReference type="ARBA" id="ARBA00008747"/>
    </source>
</evidence>
<evidence type="ECO:0000256" key="6">
    <source>
        <dbReference type="ARBA" id="ARBA00022723"/>
    </source>
</evidence>
<dbReference type="Gene3D" id="1.10.10.1100">
    <property type="entry name" value="BFD-like [2Fe-2S]-binding domain"/>
    <property type="match status" value="1"/>
</dbReference>
<dbReference type="Gene3D" id="3.40.228.10">
    <property type="entry name" value="Dimethylsulfoxide Reductase, domain 2"/>
    <property type="match status" value="1"/>
</dbReference>
<dbReference type="Pfam" id="PF04879">
    <property type="entry name" value="Molybdop_Fe4S4"/>
    <property type="match status" value="1"/>
</dbReference>
<dbReference type="GO" id="GO:0043546">
    <property type="term" value="F:molybdopterin cofactor binding"/>
    <property type="evidence" value="ECO:0007669"/>
    <property type="project" value="InterPro"/>
</dbReference>
<comment type="similarity">
    <text evidence="3">Belongs to the prokaryotic molybdopterin-containing oxidoreductase family. NasA/NapA/NarB subfamily.</text>
</comment>
<keyword evidence="13" id="KW-1185">Reference proteome</keyword>
<dbReference type="GO" id="GO:1990204">
    <property type="term" value="C:oxidoreductase complex"/>
    <property type="evidence" value="ECO:0007669"/>
    <property type="project" value="UniProtKB-ARBA"/>
</dbReference>
<keyword evidence="4" id="KW-0004">4Fe-4S</keyword>
<dbReference type="InterPro" id="IPR050123">
    <property type="entry name" value="Prok_molybdopt-oxidoreductase"/>
</dbReference>
<dbReference type="Pfam" id="PF00384">
    <property type="entry name" value="Molybdopterin"/>
    <property type="match status" value="1"/>
</dbReference>
<evidence type="ECO:0000256" key="5">
    <source>
        <dbReference type="ARBA" id="ARBA00022505"/>
    </source>
</evidence>
<dbReference type="Pfam" id="PF01568">
    <property type="entry name" value="Molydop_binding"/>
    <property type="match status" value="1"/>
</dbReference>
<evidence type="ECO:0000256" key="9">
    <source>
        <dbReference type="ARBA" id="ARBA00023014"/>
    </source>
</evidence>
<evidence type="ECO:0000313" key="13">
    <source>
        <dbReference type="Proteomes" id="UP001297581"/>
    </source>
</evidence>
<reference evidence="12 13" key="1">
    <citation type="submission" date="2022-02" db="EMBL/GenBank/DDBJ databases">
        <title>The genome sequence of Shewanella sp. 3B26.</title>
        <authorList>
            <person name="Du J."/>
        </authorList>
    </citation>
    <scope>NUCLEOTIDE SEQUENCE [LARGE SCALE GENOMIC DNA]</scope>
    <source>
        <strain evidence="12 13">3B26</strain>
    </source>
</reference>
<evidence type="ECO:0000256" key="10">
    <source>
        <dbReference type="ARBA" id="ARBA00023063"/>
    </source>
</evidence>
<evidence type="ECO:0000256" key="2">
    <source>
        <dbReference type="ARBA" id="ARBA00001966"/>
    </source>
</evidence>
<dbReference type="GO" id="GO:0016491">
    <property type="term" value="F:oxidoreductase activity"/>
    <property type="evidence" value="ECO:0007669"/>
    <property type="project" value="UniProtKB-KW"/>
</dbReference>
<dbReference type="InterPro" id="IPR041957">
    <property type="entry name" value="CT_Nitrate-R-NapA-like"/>
</dbReference>
<organism evidence="12 13">
    <name type="scientific">Shewanella zhuhaiensis</name>
    <dbReference type="NCBI Taxonomy" id="2919576"/>
    <lineage>
        <taxon>Bacteria</taxon>
        <taxon>Pseudomonadati</taxon>
        <taxon>Pseudomonadota</taxon>
        <taxon>Gammaproteobacteria</taxon>
        <taxon>Alteromonadales</taxon>
        <taxon>Shewanellaceae</taxon>
        <taxon>Shewanella</taxon>
    </lineage>
</organism>
<dbReference type="SUPFAM" id="SSF53706">
    <property type="entry name" value="Formate dehydrogenase/DMSO reductase, domains 1-3"/>
    <property type="match status" value="1"/>
</dbReference>
<dbReference type="EMBL" id="JAKUDL010000008">
    <property type="protein sequence ID" value="MCH4296187.1"/>
    <property type="molecule type" value="Genomic_DNA"/>
</dbReference>
<dbReference type="PANTHER" id="PTHR43105:SF9">
    <property type="entry name" value="NADPH-FE(3+) OXIDOREDUCTASE SUBUNIT ALPHA"/>
    <property type="match status" value="1"/>
</dbReference>
<dbReference type="GO" id="GO:0051539">
    <property type="term" value="F:4 iron, 4 sulfur cluster binding"/>
    <property type="evidence" value="ECO:0007669"/>
    <property type="project" value="UniProtKB-KW"/>
</dbReference>
<dbReference type="PANTHER" id="PTHR43105">
    <property type="entry name" value="RESPIRATORY NITRATE REDUCTASE"/>
    <property type="match status" value="1"/>
</dbReference>
<keyword evidence="5" id="KW-0500">Molybdenum</keyword>
<dbReference type="InterPro" id="IPR009010">
    <property type="entry name" value="Asp_de-COase-like_dom_sf"/>
</dbReference>
<dbReference type="Gene3D" id="2.20.25.90">
    <property type="entry name" value="ADC-like domains"/>
    <property type="match status" value="1"/>
</dbReference>
<evidence type="ECO:0000256" key="1">
    <source>
        <dbReference type="ARBA" id="ARBA00001942"/>
    </source>
</evidence>
<keyword evidence="9" id="KW-0411">Iron-sulfur</keyword>
<keyword evidence="6" id="KW-0479">Metal-binding</keyword>
<evidence type="ECO:0000256" key="4">
    <source>
        <dbReference type="ARBA" id="ARBA00022485"/>
    </source>
</evidence>
<accession>A0AAJ1BK90</accession>
<dbReference type="SMART" id="SM00926">
    <property type="entry name" value="Molybdop_Fe4S4"/>
    <property type="match status" value="1"/>
</dbReference>
<evidence type="ECO:0000259" key="11">
    <source>
        <dbReference type="PROSITE" id="PS51669"/>
    </source>
</evidence>
<dbReference type="PROSITE" id="PS51669">
    <property type="entry name" value="4FE4S_MOW_BIS_MGD"/>
    <property type="match status" value="1"/>
</dbReference>
<gene>
    <name evidence="12" type="ORF">MJ923_17900</name>
</gene>
<dbReference type="GO" id="GO:0042128">
    <property type="term" value="P:nitrate assimilation"/>
    <property type="evidence" value="ECO:0007669"/>
    <property type="project" value="UniProtKB-KW"/>
</dbReference>
<proteinExistence type="inferred from homology"/>
<dbReference type="InterPro" id="IPR006657">
    <property type="entry name" value="MoPterin_dinucl-bd_dom"/>
</dbReference>
<keyword evidence="7" id="KW-0560">Oxidoreductase</keyword>
<dbReference type="RefSeq" id="WP_240592258.1">
    <property type="nucleotide sequence ID" value="NZ_JAKUDL010000008.1"/>
</dbReference>
<dbReference type="Gene3D" id="2.40.40.20">
    <property type="match status" value="1"/>
</dbReference>
<dbReference type="Pfam" id="PF04324">
    <property type="entry name" value="Fer2_BFD"/>
    <property type="match status" value="1"/>
</dbReference>
<dbReference type="AlphaFoldDB" id="A0AAJ1BK90"/>
<comment type="caution">
    <text evidence="12">The sequence shown here is derived from an EMBL/GenBank/DDBJ whole genome shotgun (WGS) entry which is preliminary data.</text>
</comment>
<evidence type="ECO:0000256" key="8">
    <source>
        <dbReference type="ARBA" id="ARBA00023004"/>
    </source>
</evidence>